<dbReference type="SMART" id="SM00761">
    <property type="entry name" value="HDAC_interact"/>
    <property type="match status" value="1"/>
</dbReference>
<dbReference type="EMBL" id="VIBQ01000070">
    <property type="protein sequence ID" value="KAB8596070.1"/>
    <property type="molecule type" value="Genomic_DNA"/>
</dbReference>
<dbReference type="InterPro" id="IPR036600">
    <property type="entry name" value="PAH_sf"/>
</dbReference>
<reference evidence="10 11" key="1">
    <citation type="submission" date="2019-06" db="EMBL/GenBank/DDBJ databases">
        <title>A chromosomal-level reference genome of Carpinus fangiana (Coryloideae, Betulaceae).</title>
        <authorList>
            <person name="Yang X."/>
            <person name="Wang Z."/>
            <person name="Zhang L."/>
            <person name="Hao G."/>
            <person name="Liu J."/>
            <person name="Yang Y."/>
        </authorList>
    </citation>
    <scope>NUCLEOTIDE SEQUENCE [LARGE SCALE GENOMIC DNA]</scope>
    <source>
        <strain evidence="10">Cfa_2016G</strain>
        <tissue evidence="10">Leaf</tissue>
    </source>
</reference>
<feature type="region of interest" description="Disordered" evidence="8">
    <location>
        <begin position="313"/>
        <end position="442"/>
    </location>
</feature>
<comment type="caution">
    <text evidence="10">The sequence shown here is derived from an EMBL/GenBank/DDBJ whole genome shotgun (WGS) entry which is preliminary data.</text>
</comment>
<evidence type="ECO:0000313" key="10">
    <source>
        <dbReference type="EMBL" id="KAB8596070.1"/>
    </source>
</evidence>
<keyword evidence="4" id="KW-0805">Transcription regulation</keyword>
<feature type="compositionally biased region" description="Basic and acidic residues" evidence="8">
    <location>
        <begin position="1231"/>
        <end position="1255"/>
    </location>
</feature>
<dbReference type="Gene3D" id="1.20.1160.11">
    <property type="entry name" value="Paired amphipathic helix"/>
    <property type="match status" value="3"/>
</dbReference>
<evidence type="ECO:0000256" key="3">
    <source>
        <dbReference type="ARBA" id="ARBA00022737"/>
    </source>
</evidence>
<feature type="compositionally biased region" description="Basic and acidic residues" evidence="8">
    <location>
        <begin position="844"/>
        <end position="866"/>
    </location>
</feature>
<accession>A0A5N6L237</accession>
<feature type="compositionally biased region" description="Basic and acidic residues" evidence="8">
    <location>
        <begin position="324"/>
        <end position="333"/>
    </location>
</feature>
<dbReference type="GO" id="GO:0003714">
    <property type="term" value="F:transcription corepressor activity"/>
    <property type="evidence" value="ECO:0007669"/>
    <property type="project" value="InterPro"/>
</dbReference>
<evidence type="ECO:0000256" key="2">
    <source>
        <dbReference type="ARBA" id="ARBA00022491"/>
    </source>
</evidence>
<feature type="compositionally biased region" description="Low complexity" evidence="8">
    <location>
        <begin position="314"/>
        <end position="323"/>
    </location>
</feature>
<sequence>MALFGPAPGTAPGGPAVAPGQQPILNDALSYLDQVKVQFSGEPNVYNQFLDIMKDFKSQAIDTPGVIGRVSQLFQGNPPLIQGFNTFLPPGYLIECGTADDPNAIRVTTPMGTTVSPMGSELPPANPRPINGDRHYDNNEHPGWQQMRPGEEGGHAVFSPASRAQMLPAYPGPQGQERLSPGAGQANTALLAHRQEQRGMNALGNAVSAATGEPIARQPGQSPLVDANLPMSAQQQGMEKRGPVEFNHAIDYVNKIKTRFAAQPEIYKQFLEILQTYQRESKHIQEVYKQVTHLFNGAPDLLQDFKQFLPDTPAAAKQQGAAQRAEEATRLSDVRGGYGDGMQHTPRPEHRLPPVGNFAPTPSANRDGKRKRGDRQGMVGAMDYGAQGSSKHGYPSNKRNKQAGHLQHASKPHVPADAPEVTPALVPGLPEPMPPSTTTTASSEELAFFDRVKKFFGNKNTMNEFLKLCNLFSQDLIDKNLLVFRAQNFIGTNPELFNWFKNFLQYDGRDQIIENRARASSGRVNLNNCRSLGQSYRQMPKRERNKPCSGRDEMCNSVLNDEWVSHPTWASEDSGFIAHRKNNHEEGLHRIEEERHDYDLNIANVERTIQLMEPLAQQNLMMSEEDRKLWTLPRDFAGQSQAIYKKVLAKLYGRDYAKQIMSDTSSSPSNVVPVILQRCRVILETWKASQREWEKVWREQTQRMFWKSLDHQGANVKGQDKRQFQAKTLQNEVQIKFEEQKKARASGFKLVPRMQMVTKVDDKDVIIDAARLLLLYAEQQHQAEFPRLTPFVMEFIPLMFGVDLADFNKRVSADLDINTADEDVEEEAATSEDSGTPRSRRGRKGDLLRGVLDKTKGARPRGDREASANNSDSGAASPDVASVADDVMMTDPTEEEPEEEPKTWIKHLLTGNKAAAKDIQPNQPYKRSQFNLYATSQIFCFFRMFLILYERLYSLKNNEALVHDTVRRANAPKAAIDLKMMDKLPSDFFQDTSPTANYYKQMLQMLENFVTGEGNVDMPFIEEVLRRYYLQSGWMLYTFDKLMGALVRFAIQVLGGGPDANQKSWEITQLFCKDRKKDISTHEEELQYRKTSEKLNKEGDVYKITWHAPTSTANIRLFKRDENTFELSGEDDGLKTREERWQHYVASFQTLDPTEHVLYSELKPTYAKRNLKAALETAGKSIDAASSNANGSGDDVEAKTVAREHARLDQVNALEQLRIRIAIDDYHMVWGSRNEDGTPKDGEHTEFWLADEDHMAVPGRKKRPSTTSRQPSGDVGKAAANAESLDKDAEAASTDAEAKEGVATEEEQKDEPAKKDTDVAGEEAMEEEDTGNGHNESDDLHFSKSSTFEEKFVMNNSWMRGLTKDEVDEANRGLVSWKESAEATV</sequence>
<dbReference type="PANTHER" id="PTHR12346:SF0">
    <property type="entry name" value="SIN3A, ISOFORM G"/>
    <property type="match status" value="1"/>
</dbReference>
<dbReference type="InterPro" id="IPR003822">
    <property type="entry name" value="PAH"/>
</dbReference>
<protein>
    <recommendedName>
        <fullName evidence="9">Histone deacetylase interacting domain-containing protein</fullName>
    </recommendedName>
</protein>
<dbReference type="Pfam" id="PF16879">
    <property type="entry name" value="Sin3a_C"/>
    <property type="match status" value="1"/>
</dbReference>
<gene>
    <name evidence="10" type="ORF">FH972_025781</name>
</gene>
<dbReference type="InterPro" id="IPR031693">
    <property type="entry name" value="Sin3_C"/>
</dbReference>
<evidence type="ECO:0000256" key="5">
    <source>
        <dbReference type="ARBA" id="ARBA00023163"/>
    </source>
</evidence>
<dbReference type="GO" id="GO:0000122">
    <property type="term" value="P:negative regulation of transcription by RNA polymerase II"/>
    <property type="evidence" value="ECO:0007669"/>
    <property type="project" value="TreeGrafter"/>
</dbReference>
<feature type="region of interest" description="Disordered" evidence="8">
    <location>
        <begin position="128"/>
        <end position="156"/>
    </location>
</feature>
<dbReference type="GO" id="GO:0070822">
    <property type="term" value="C:Sin3-type complex"/>
    <property type="evidence" value="ECO:0007669"/>
    <property type="project" value="TreeGrafter"/>
</dbReference>
<feature type="compositionally biased region" description="Basic and acidic residues" evidence="8">
    <location>
        <begin position="131"/>
        <end position="140"/>
    </location>
</feature>
<dbReference type="FunFam" id="1.20.1160.11:FF:000001">
    <property type="entry name" value="Paired amphipathic helix protein Sin3"/>
    <property type="match status" value="1"/>
</dbReference>
<dbReference type="SUPFAM" id="SSF47762">
    <property type="entry name" value="PAH2 domain"/>
    <property type="match status" value="3"/>
</dbReference>
<keyword evidence="2" id="KW-0678">Repressor</keyword>
<name>A0A5N6L237_9ROSI</name>
<evidence type="ECO:0000256" key="6">
    <source>
        <dbReference type="ARBA" id="ARBA00023242"/>
    </source>
</evidence>
<organism evidence="10 11">
    <name type="scientific">Carpinus fangiana</name>
    <dbReference type="NCBI Taxonomy" id="176857"/>
    <lineage>
        <taxon>Eukaryota</taxon>
        <taxon>Viridiplantae</taxon>
        <taxon>Streptophyta</taxon>
        <taxon>Embryophyta</taxon>
        <taxon>Tracheophyta</taxon>
        <taxon>Spermatophyta</taxon>
        <taxon>Magnoliopsida</taxon>
        <taxon>eudicotyledons</taxon>
        <taxon>Gunneridae</taxon>
        <taxon>Pentapetalae</taxon>
        <taxon>rosids</taxon>
        <taxon>fabids</taxon>
        <taxon>Fagales</taxon>
        <taxon>Betulaceae</taxon>
        <taxon>Carpinus</taxon>
    </lineage>
</organism>
<feature type="compositionally biased region" description="Low complexity" evidence="8">
    <location>
        <begin position="867"/>
        <end position="884"/>
    </location>
</feature>
<evidence type="ECO:0000256" key="1">
    <source>
        <dbReference type="ARBA" id="ARBA00004123"/>
    </source>
</evidence>
<dbReference type="OrthoDB" id="1913924at2759"/>
<keyword evidence="3" id="KW-0677">Repeat</keyword>
<feature type="compositionally biased region" description="Basic and acidic residues" evidence="8">
    <location>
        <begin position="1284"/>
        <end position="1302"/>
    </location>
</feature>
<dbReference type="Pfam" id="PF08295">
    <property type="entry name" value="Sin3_corepress"/>
    <property type="match status" value="1"/>
</dbReference>
<dbReference type="InterPro" id="IPR039774">
    <property type="entry name" value="Sin3-like"/>
</dbReference>
<dbReference type="Proteomes" id="UP000327013">
    <property type="component" value="Unassembled WGS sequence"/>
</dbReference>
<feature type="region of interest" description="Disordered" evidence="8">
    <location>
        <begin position="822"/>
        <end position="884"/>
    </location>
</feature>
<dbReference type="InterPro" id="IPR013194">
    <property type="entry name" value="HDAC_interact_dom"/>
</dbReference>
<feature type="domain" description="Histone deacetylase interacting" evidence="9">
    <location>
        <begin position="528"/>
        <end position="629"/>
    </location>
</feature>
<proteinExistence type="predicted"/>
<evidence type="ECO:0000256" key="8">
    <source>
        <dbReference type="SAM" id="MobiDB-lite"/>
    </source>
</evidence>
<feature type="compositionally biased region" description="Acidic residues" evidence="8">
    <location>
        <begin position="1319"/>
        <end position="1330"/>
    </location>
</feature>
<evidence type="ECO:0000259" key="9">
    <source>
        <dbReference type="SMART" id="SM00761"/>
    </source>
</evidence>
<dbReference type="PANTHER" id="PTHR12346">
    <property type="entry name" value="SIN3B-RELATED"/>
    <property type="match status" value="1"/>
</dbReference>
<dbReference type="FunFam" id="1.20.1160.11:FF:000003">
    <property type="entry name" value="Paired amphipathic helix SIN3-like protein"/>
    <property type="match status" value="1"/>
</dbReference>
<evidence type="ECO:0000313" key="11">
    <source>
        <dbReference type="Proteomes" id="UP000327013"/>
    </source>
</evidence>
<feature type="region of interest" description="Disordered" evidence="8">
    <location>
        <begin position="1231"/>
        <end position="1344"/>
    </location>
</feature>
<dbReference type="PROSITE" id="PS51477">
    <property type="entry name" value="PAH"/>
    <property type="match status" value="3"/>
</dbReference>
<feature type="compositionally biased region" description="Basic and acidic residues" evidence="8">
    <location>
        <begin position="1335"/>
        <end position="1344"/>
    </location>
</feature>
<dbReference type="FunFam" id="1.20.1160.11:FF:000002">
    <property type="entry name" value="Paired amphipathic helix protein SIN3"/>
    <property type="match status" value="1"/>
</dbReference>
<keyword evidence="5" id="KW-0804">Transcription</keyword>
<dbReference type="Pfam" id="PF02671">
    <property type="entry name" value="PAH"/>
    <property type="match status" value="3"/>
</dbReference>
<keyword evidence="11" id="KW-1185">Reference proteome</keyword>
<comment type="subcellular location">
    <subcellularLocation>
        <location evidence="1 7">Nucleus</location>
    </subcellularLocation>
</comment>
<evidence type="ECO:0000256" key="4">
    <source>
        <dbReference type="ARBA" id="ARBA00023015"/>
    </source>
</evidence>
<evidence type="ECO:0000256" key="7">
    <source>
        <dbReference type="PROSITE-ProRule" id="PRU00810"/>
    </source>
</evidence>
<keyword evidence="6 7" id="KW-0539">Nucleus</keyword>